<comment type="catalytic activity">
    <reaction evidence="8">
        <text>RNA(n+1) + phosphate = RNA(n) + a ribonucleoside 5'-diphosphate</text>
        <dbReference type="Rhea" id="RHEA:22096"/>
        <dbReference type="Rhea" id="RHEA-COMP:14527"/>
        <dbReference type="Rhea" id="RHEA-COMP:17342"/>
        <dbReference type="ChEBI" id="CHEBI:43474"/>
        <dbReference type="ChEBI" id="CHEBI:57930"/>
        <dbReference type="ChEBI" id="CHEBI:140395"/>
        <dbReference type="EC" id="2.7.7.8"/>
    </reaction>
</comment>
<feature type="compositionally biased region" description="Basic residues" evidence="9">
    <location>
        <begin position="734"/>
        <end position="746"/>
    </location>
</feature>
<dbReference type="GO" id="GO:0000287">
    <property type="term" value="F:magnesium ion binding"/>
    <property type="evidence" value="ECO:0007669"/>
    <property type="project" value="UniProtKB-UniRule"/>
</dbReference>
<gene>
    <name evidence="8" type="primary">pnp</name>
    <name evidence="11" type="ORF">D0433_13330</name>
</gene>
<dbReference type="InterPro" id="IPR015848">
    <property type="entry name" value="PNPase_PH_RNA-bd_bac/org-type"/>
</dbReference>
<dbReference type="GO" id="GO:0004654">
    <property type="term" value="F:polyribonucleotide nucleotidyltransferase activity"/>
    <property type="evidence" value="ECO:0007669"/>
    <property type="project" value="UniProtKB-UniRule"/>
</dbReference>
<evidence type="ECO:0000256" key="1">
    <source>
        <dbReference type="ARBA" id="ARBA00007404"/>
    </source>
</evidence>
<keyword evidence="4 8" id="KW-0548">Nucleotidyltransferase</keyword>
<dbReference type="Pfam" id="PF03725">
    <property type="entry name" value="RNase_PH_C"/>
    <property type="match status" value="1"/>
</dbReference>
<evidence type="ECO:0000256" key="4">
    <source>
        <dbReference type="ARBA" id="ARBA00022695"/>
    </source>
</evidence>
<keyword evidence="6 8" id="KW-0460">Magnesium</keyword>
<dbReference type="InterPro" id="IPR004088">
    <property type="entry name" value="KH_dom_type_1"/>
</dbReference>
<dbReference type="SUPFAM" id="SSF50249">
    <property type="entry name" value="Nucleic acid-binding proteins"/>
    <property type="match status" value="1"/>
</dbReference>
<dbReference type="SMART" id="SM00322">
    <property type="entry name" value="KH"/>
    <property type="match status" value="1"/>
</dbReference>
<dbReference type="GO" id="GO:0006402">
    <property type="term" value="P:mRNA catabolic process"/>
    <property type="evidence" value="ECO:0007669"/>
    <property type="project" value="UniProtKB-UniRule"/>
</dbReference>
<dbReference type="InterPro" id="IPR036345">
    <property type="entry name" value="ExoRNase_PH_dom2_sf"/>
</dbReference>
<comment type="cofactor">
    <cofactor evidence="8">
        <name>Mg(2+)</name>
        <dbReference type="ChEBI" id="CHEBI:18420"/>
    </cofactor>
</comment>
<feature type="region of interest" description="Disordered" evidence="9">
    <location>
        <begin position="703"/>
        <end position="746"/>
    </location>
</feature>
<dbReference type="GO" id="GO:0005829">
    <property type="term" value="C:cytosol"/>
    <property type="evidence" value="ECO:0007669"/>
    <property type="project" value="TreeGrafter"/>
</dbReference>
<evidence type="ECO:0000256" key="9">
    <source>
        <dbReference type="SAM" id="MobiDB-lite"/>
    </source>
</evidence>
<dbReference type="InterPro" id="IPR003029">
    <property type="entry name" value="S1_domain"/>
</dbReference>
<dbReference type="InterPro" id="IPR012340">
    <property type="entry name" value="NA-bd_OB-fold"/>
</dbReference>
<evidence type="ECO:0000256" key="6">
    <source>
        <dbReference type="ARBA" id="ARBA00022842"/>
    </source>
</evidence>
<dbReference type="InterPro" id="IPR020568">
    <property type="entry name" value="Ribosomal_Su5_D2-typ_SF"/>
</dbReference>
<evidence type="ECO:0000259" key="10">
    <source>
        <dbReference type="PROSITE" id="PS50126"/>
    </source>
</evidence>
<evidence type="ECO:0000256" key="5">
    <source>
        <dbReference type="ARBA" id="ARBA00022723"/>
    </source>
</evidence>
<dbReference type="Pfam" id="PF03726">
    <property type="entry name" value="PNPase"/>
    <property type="match status" value="1"/>
</dbReference>
<dbReference type="CDD" id="cd11363">
    <property type="entry name" value="RNase_PH_PNPase_1"/>
    <property type="match status" value="1"/>
</dbReference>
<feature type="domain" description="S1 motif" evidence="10">
    <location>
        <begin position="639"/>
        <end position="713"/>
    </location>
</feature>
<dbReference type="PIRSF" id="PIRSF005499">
    <property type="entry name" value="PNPase"/>
    <property type="match status" value="1"/>
</dbReference>
<dbReference type="SMART" id="SM00316">
    <property type="entry name" value="S1"/>
    <property type="match status" value="1"/>
</dbReference>
<evidence type="ECO:0000313" key="11">
    <source>
        <dbReference type="EMBL" id="RFM23016.1"/>
    </source>
</evidence>
<dbReference type="FunFam" id="3.30.1370.10:FF:000001">
    <property type="entry name" value="Polyribonucleotide nucleotidyltransferase"/>
    <property type="match status" value="1"/>
</dbReference>
<dbReference type="GO" id="GO:0006396">
    <property type="term" value="P:RNA processing"/>
    <property type="evidence" value="ECO:0007669"/>
    <property type="project" value="InterPro"/>
</dbReference>
<dbReference type="SUPFAM" id="SSF54791">
    <property type="entry name" value="Eukaryotic type KH-domain (KH-domain type I)"/>
    <property type="match status" value="1"/>
</dbReference>
<dbReference type="PANTHER" id="PTHR11252:SF0">
    <property type="entry name" value="POLYRIBONUCLEOTIDE NUCLEOTIDYLTRANSFERASE 1, MITOCHONDRIAL"/>
    <property type="match status" value="1"/>
</dbReference>
<dbReference type="InterPro" id="IPR036612">
    <property type="entry name" value="KH_dom_type_1_sf"/>
</dbReference>
<dbReference type="Pfam" id="PF01138">
    <property type="entry name" value="RNase_PH"/>
    <property type="match status" value="2"/>
</dbReference>
<dbReference type="GO" id="GO:0003723">
    <property type="term" value="F:RNA binding"/>
    <property type="evidence" value="ECO:0007669"/>
    <property type="project" value="UniProtKB-UniRule"/>
</dbReference>
<dbReference type="NCBIfam" id="TIGR03591">
    <property type="entry name" value="polynuc_phos"/>
    <property type="match status" value="1"/>
</dbReference>
<feature type="binding site" evidence="8">
    <location>
        <position position="509"/>
    </location>
    <ligand>
        <name>Mg(2+)</name>
        <dbReference type="ChEBI" id="CHEBI:18420"/>
    </ligand>
</feature>
<evidence type="ECO:0000256" key="2">
    <source>
        <dbReference type="ARBA" id="ARBA00022490"/>
    </source>
</evidence>
<dbReference type="Pfam" id="PF00575">
    <property type="entry name" value="S1"/>
    <property type="match status" value="1"/>
</dbReference>
<keyword evidence="2 8" id="KW-0963">Cytoplasm</keyword>
<dbReference type="CDD" id="cd11364">
    <property type="entry name" value="RNase_PH_PNPase_2"/>
    <property type="match status" value="1"/>
</dbReference>
<dbReference type="InterPro" id="IPR001247">
    <property type="entry name" value="ExoRNase_PH_dom1"/>
</dbReference>
<dbReference type="Pfam" id="PF00013">
    <property type="entry name" value="KH_1"/>
    <property type="match status" value="1"/>
</dbReference>
<evidence type="ECO:0000256" key="7">
    <source>
        <dbReference type="ARBA" id="ARBA00022884"/>
    </source>
</evidence>
<comment type="function">
    <text evidence="8">Involved in mRNA degradation. Catalyzes the phosphorolysis of single-stranded polyribonucleotides processively in the 3'- to 5'-direction.</text>
</comment>
<dbReference type="PANTHER" id="PTHR11252">
    <property type="entry name" value="POLYRIBONUCLEOTIDE NUCLEOTIDYLTRANSFERASE"/>
    <property type="match status" value="1"/>
</dbReference>
<dbReference type="Gene3D" id="2.40.50.140">
    <property type="entry name" value="Nucleic acid-binding proteins"/>
    <property type="match status" value="1"/>
</dbReference>
<organism evidence="11 12">
    <name type="scientific">Candidatus Thermochlorobacter aerophilus</name>
    <dbReference type="NCBI Taxonomy" id="1868324"/>
    <lineage>
        <taxon>Bacteria</taxon>
        <taxon>Pseudomonadati</taxon>
        <taxon>Chlorobiota</taxon>
        <taxon>Chlorobiia</taxon>
        <taxon>Chlorobiales</taxon>
        <taxon>Candidatus Thermochlorobacteriaceae</taxon>
        <taxon>Candidatus Thermochlorobacter</taxon>
    </lineage>
</organism>
<evidence type="ECO:0000313" key="12">
    <source>
        <dbReference type="Proteomes" id="UP000266389"/>
    </source>
</evidence>
<dbReference type="EC" id="2.7.7.8" evidence="8"/>
<dbReference type="HAMAP" id="MF_01595">
    <property type="entry name" value="PNPase"/>
    <property type="match status" value="1"/>
</dbReference>
<dbReference type="Proteomes" id="UP000266389">
    <property type="component" value="Unassembled WGS sequence"/>
</dbReference>
<dbReference type="AlphaFoldDB" id="A0A395LWH4"/>
<dbReference type="InterPro" id="IPR004087">
    <property type="entry name" value="KH_dom"/>
</dbReference>
<dbReference type="InterPro" id="IPR015847">
    <property type="entry name" value="ExoRNase_PH_dom2"/>
</dbReference>
<comment type="similarity">
    <text evidence="1 8">Belongs to the polyribonucleotide nucleotidyltransferase family.</text>
</comment>
<dbReference type="PROSITE" id="PS50084">
    <property type="entry name" value="KH_TYPE_1"/>
    <property type="match status" value="1"/>
</dbReference>
<dbReference type="Gene3D" id="3.30.230.70">
    <property type="entry name" value="GHMP Kinase, N-terminal domain"/>
    <property type="match status" value="2"/>
</dbReference>
<reference evidence="11 12" key="1">
    <citation type="journal article" date="2011" name="ISME J.">
        <title>Community ecology of hot spring cyanobacterial mats: predominant populations and their functional potential.</title>
        <authorList>
            <person name="Klatt C.G."/>
            <person name="Wood J.M."/>
            <person name="Rusch D.B."/>
            <person name="Bateson M.M."/>
            <person name="Hamamura N."/>
            <person name="Heidelberg J.F."/>
            <person name="Grossman A.R."/>
            <person name="Bhaya D."/>
            <person name="Cohan F.M."/>
            <person name="Kuhl M."/>
            <person name="Bryant D.A."/>
            <person name="Ward D.M."/>
        </authorList>
    </citation>
    <scope>NUCLEOTIDE SEQUENCE [LARGE SCALE GENOMIC DNA]</scope>
    <source>
        <strain evidence="11">OS</strain>
    </source>
</reference>
<comment type="subcellular location">
    <subcellularLocation>
        <location evidence="8">Cytoplasm</location>
    </subcellularLocation>
</comment>
<dbReference type="Gene3D" id="3.30.1370.10">
    <property type="entry name" value="K Homology domain, type 1"/>
    <property type="match status" value="1"/>
</dbReference>
<dbReference type="FunFam" id="3.30.230.70:FF:000001">
    <property type="entry name" value="Polyribonucleotide nucleotidyltransferase"/>
    <property type="match status" value="1"/>
</dbReference>
<proteinExistence type="inferred from homology"/>
<dbReference type="GO" id="GO:0000175">
    <property type="term" value="F:3'-5'-RNA exonuclease activity"/>
    <property type="evidence" value="ECO:0007669"/>
    <property type="project" value="TreeGrafter"/>
</dbReference>
<feature type="binding site" evidence="8">
    <location>
        <position position="503"/>
    </location>
    <ligand>
        <name>Mg(2+)</name>
        <dbReference type="ChEBI" id="CHEBI:18420"/>
    </ligand>
</feature>
<keyword evidence="3 8" id="KW-0808">Transferase</keyword>
<protein>
    <recommendedName>
        <fullName evidence="8">Polyribonucleotide nucleotidyltransferase</fullName>
        <ecNumber evidence="8">2.7.7.8</ecNumber>
    </recommendedName>
    <alternativeName>
        <fullName evidence="8">Polynucleotide phosphorylase</fullName>
        <shortName evidence="8">PNPase</shortName>
    </alternativeName>
</protein>
<dbReference type="SUPFAM" id="SSF55666">
    <property type="entry name" value="Ribonuclease PH domain 2-like"/>
    <property type="match status" value="2"/>
</dbReference>
<dbReference type="InterPro" id="IPR027408">
    <property type="entry name" value="PNPase/RNase_PH_dom_sf"/>
</dbReference>
<dbReference type="CDD" id="cd02393">
    <property type="entry name" value="KH-I_PNPase"/>
    <property type="match status" value="1"/>
</dbReference>
<sequence length="746" mass="81689">MVVRKEVDLGGGKVLRIETGKMAKQADGAAVVGLAETMVLATVVARKDDPVPGQDFIPLQVEFREKYSAAGKFPGGFVKREGRPSEKEILSARLIDRALRPLFPAGYTSETQVIVTVISSDQINDGDVLGGVAASVALMISDIPFYTPMAEVRVGRINGEFIINPHTGELEKSDMDICIGGTKDTICMLEGEMHEISEQDMLEAIKFGHNAIKKICEVQEELAREVGKPKRPFKPILPPEDLKDFVRALCYDKLYALAHEALPKDVRAEKTKAIYDETLAAVLEKYKAEITPEVLAASPEKALYLNEKLIRQVIHDCERDAMRQTILNDRVRLDGRSLTDIRPISIELGLIPRSHGSALFTRGETQALVFLTLGTKKDVQLIDTLTEDPEKRFMLHYNFPPFSVGEIGRMTGVGRREIGHGNLAERALKNMIPDESTFPYTMRVVSDILESNGSSSMASVCGGTLAIMDGGVPLKRPVAGIAMGLIKEGDRYAVLSDILGNEDHLGDMDFKVAGTTEGITACQMDIKIDGLDYDILAAALEQARVGRLQILQIMAQAIDKPRPTLSKYAPRLTTIQIPVEAIGTVIGRGGETIRSITSQTNTEIDIADDGTITIAASDSESAERAIAIIKGLTTEPEEGNVYSGEVKEVRDELGAIVEFLPKITGLLHISEISHKRVTKVSDALKTGEKVSVKLIRIQQDPKTGKTKYSLSMKALMPPPEDAVEPRKPQPPQRSGHRRPQHSGHRR</sequence>
<dbReference type="SUPFAM" id="SSF54211">
    <property type="entry name" value="Ribosomal protein S5 domain 2-like"/>
    <property type="match status" value="2"/>
</dbReference>
<dbReference type="EMBL" id="PHFL01000071">
    <property type="protein sequence ID" value="RFM23016.1"/>
    <property type="molecule type" value="Genomic_DNA"/>
</dbReference>
<dbReference type="PROSITE" id="PS50126">
    <property type="entry name" value="S1"/>
    <property type="match status" value="1"/>
</dbReference>
<dbReference type="FunFam" id="3.30.230.70:FF:000002">
    <property type="entry name" value="Polyribonucleotide nucleotidyltransferase"/>
    <property type="match status" value="1"/>
</dbReference>
<accession>A0A395LWH4</accession>
<dbReference type="InterPro" id="IPR012162">
    <property type="entry name" value="PNPase"/>
</dbReference>
<evidence type="ECO:0000256" key="3">
    <source>
        <dbReference type="ARBA" id="ARBA00022679"/>
    </source>
</evidence>
<name>A0A395LWH4_9BACT</name>
<keyword evidence="7 8" id="KW-0694">RNA-binding</keyword>
<keyword evidence="5 8" id="KW-0479">Metal-binding</keyword>
<dbReference type="NCBIfam" id="NF008805">
    <property type="entry name" value="PRK11824.1"/>
    <property type="match status" value="1"/>
</dbReference>
<evidence type="ECO:0000256" key="8">
    <source>
        <dbReference type="HAMAP-Rule" id="MF_01595"/>
    </source>
</evidence>
<comment type="caution">
    <text evidence="11">The sequence shown here is derived from an EMBL/GenBank/DDBJ whole genome shotgun (WGS) entry which is preliminary data.</text>
</comment>